<feature type="binding site" evidence="9">
    <location>
        <position position="137"/>
    </location>
    <ligand>
        <name>substrate</name>
    </ligand>
</feature>
<comment type="function">
    <text evidence="9">Catalyzes the phosphorylation of ribose at O-5 in a reaction requiring ATP and magnesium. The resulting D-ribose-5-phosphate can then be used either for sythesis of nucleotides, histidine, and tryptophan, or as a component of the pentose phosphate pathway.</text>
</comment>
<evidence type="ECO:0000256" key="8">
    <source>
        <dbReference type="ARBA" id="ARBA00023277"/>
    </source>
</evidence>
<evidence type="ECO:0000256" key="9">
    <source>
        <dbReference type="HAMAP-Rule" id="MF_01987"/>
    </source>
</evidence>
<reference evidence="11 12" key="1">
    <citation type="submission" date="2017-09" db="EMBL/GenBank/DDBJ databases">
        <title>Bacterial strain isolated from the female urinary microbiota.</title>
        <authorList>
            <person name="Thomas-White K."/>
            <person name="Kumar N."/>
            <person name="Forster S."/>
            <person name="Putonti C."/>
            <person name="Lawley T."/>
            <person name="Wolfe A.J."/>
        </authorList>
    </citation>
    <scope>NUCLEOTIDE SEQUENCE [LARGE SCALE GENOMIC DNA]</scope>
    <source>
        <strain evidence="11 12">UMB0792</strain>
    </source>
</reference>
<dbReference type="Pfam" id="PF00294">
    <property type="entry name" value="PfkB"/>
    <property type="match status" value="1"/>
</dbReference>
<gene>
    <name evidence="9" type="primary">rbsK</name>
    <name evidence="11" type="ORF">CJ203_00040</name>
</gene>
<dbReference type="Gene3D" id="3.40.1190.20">
    <property type="match status" value="1"/>
</dbReference>
<keyword evidence="1 9" id="KW-0808">Transferase</keyword>
<dbReference type="PANTHER" id="PTHR10584">
    <property type="entry name" value="SUGAR KINASE"/>
    <property type="match status" value="1"/>
</dbReference>
<comment type="subunit">
    <text evidence="9">Homodimer.</text>
</comment>
<proteinExistence type="inferred from homology"/>
<keyword evidence="9" id="KW-0963">Cytoplasm</keyword>
<dbReference type="GO" id="GO:0005829">
    <property type="term" value="C:cytosol"/>
    <property type="evidence" value="ECO:0007669"/>
    <property type="project" value="TreeGrafter"/>
</dbReference>
<comment type="cofactor">
    <cofactor evidence="9">
        <name>Mg(2+)</name>
        <dbReference type="ChEBI" id="CHEBI:18420"/>
    </cofactor>
    <text evidence="9">Requires a divalent cation, most likely magnesium in vivo, as an electrophilic catalyst to aid phosphoryl group transfer. It is the chelate of the metal and the nucleotide that is the actual substrate.</text>
</comment>
<keyword evidence="3 9" id="KW-0547">Nucleotide-binding</keyword>
<organism evidence="11 12">
    <name type="scientific">Corynebacterium tuscaniense</name>
    <dbReference type="NCBI Taxonomy" id="302449"/>
    <lineage>
        <taxon>Bacteria</taxon>
        <taxon>Bacillati</taxon>
        <taxon>Actinomycetota</taxon>
        <taxon>Actinomycetes</taxon>
        <taxon>Mycobacteriales</taxon>
        <taxon>Corynebacteriaceae</taxon>
        <taxon>Corynebacterium</taxon>
    </lineage>
</organism>
<feature type="binding site" evidence="9">
    <location>
        <position position="281"/>
    </location>
    <ligand>
        <name>K(+)</name>
        <dbReference type="ChEBI" id="CHEBI:29103"/>
    </ligand>
</feature>
<keyword evidence="12" id="KW-1185">Reference proteome</keyword>
<dbReference type="GO" id="GO:0046872">
    <property type="term" value="F:metal ion binding"/>
    <property type="evidence" value="ECO:0007669"/>
    <property type="project" value="UniProtKB-KW"/>
</dbReference>
<feature type="binding site" evidence="9">
    <location>
        <position position="279"/>
    </location>
    <ligand>
        <name>K(+)</name>
        <dbReference type="ChEBI" id="CHEBI:29103"/>
    </ligand>
</feature>
<dbReference type="SUPFAM" id="SSF53613">
    <property type="entry name" value="Ribokinase-like"/>
    <property type="match status" value="1"/>
</dbReference>
<feature type="binding site" evidence="9">
    <location>
        <position position="242"/>
    </location>
    <ligand>
        <name>K(+)</name>
        <dbReference type="ChEBI" id="CHEBI:29103"/>
    </ligand>
</feature>
<dbReference type="GO" id="GO:0005524">
    <property type="term" value="F:ATP binding"/>
    <property type="evidence" value="ECO:0007669"/>
    <property type="project" value="UniProtKB-UniRule"/>
</dbReference>
<protein>
    <recommendedName>
        <fullName evidence="9">Ribokinase</fullName>
        <shortName evidence="9">RK</shortName>
        <ecNumber evidence="9">2.7.1.15</ecNumber>
    </recommendedName>
</protein>
<keyword evidence="2 9" id="KW-0479">Metal-binding</keyword>
<evidence type="ECO:0000256" key="3">
    <source>
        <dbReference type="ARBA" id="ARBA00022741"/>
    </source>
</evidence>
<dbReference type="InterPro" id="IPR011611">
    <property type="entry name" value="PfkB_dom"/>
</dbReference>
<dbReference type="RefSeq" id="WP_102723103.1">
    <property type="nucleotide sequence ID" value="NZ_PNHG01000001.1"/>
</dbReference>
<feature type="binding site" evidence="9">
    <location>
        <position position="240"/>
    </location>
    <ligand>
        <name>K(+)</name>
        <dbReference type="ChEBI" id="CHEBI:29103"/>
    </ligand>
</feature>
<comment type="similarity">
    <text evidence="9">Belongs to the carbohydrate kinase PfkB family. Ribokinase subfamily.</text>
</comment>
<feature type="binding site" evidence="9">
    <location>
        <position position="246"/>
    </location>
    <ligand>
        <name>substrate</name>
    </ligand>
</feature>
<evidence type="ECO:0000256" key="7">
    <source>
        <dbReference type="ARBA" id="ARBA00022958"/>
    </source>
</evidence>
<comment type="caution">
    <text evidence="11">The sequence shown here is derived from an EMBL/GenBank/DDBJ whole genome shotgun (WGS) entry which is preliminary data.</text>
</comment>
<comment type="catalytic activity">
    <reaction evidence="9">
        <text>D-ribose + ATP = D-ribose 5-phosphate + ADP + H(+)</text>
        <dbReference type="Rhea" id="RHEA:13697"/>
        <dbReference type="ChEBI" id="CHEBI:15378"/>
        <dbReference type="ChEBI" id="CHEBI:30616"/>
        <dbReference type="ChEBI" id="CHEBI:47013"/>
        <dbReference type="ChEBI" id="CHEBI:78346"/>
        <dbReference type="ChEBI" id="CHEBI:456216"/>
        <dbReference type="EC" id="2.7.1.15"/>
    </reaction>
</comment>
<evidence type="ECO:0000256" key="5">
    <source>
        <dbReference type="ARBA" id="ARBA00022840"/>
    </source>
</evidence>
<dbReference type="InterPro" id="IPR002139">
    <property type="entry name" value="Ribo/fructo_kinase"/>
</dbReference>
<comment type="subcellular location">
    <subcellularLocation>
        <location evidence="9">Cytoplasm</location>
    </subcellularLocation>
</comment>
<feature type="binding site" evidence="9">
    <location>
        <begin position="37"/>
        <end position="41"/>
    </location>
    <ligand>
        <name>substrate</name>
    </ligand>
</feature>
<comment type="pathway">
    <text evidence="9">Carbohydrate metabolism; D-ribose degradation; D-ribose 5-phosphate from beta-D-ribopyranose: step 2/2.</text>
</comment>
<feature type="active site" description="Proton acceptor" evidence="9">
    <location>
        <position position="246"/>
    </location>
</feature>
<evidence type="ECO:0000313" key="11">
    <source>
        <dbReference type="EMBL" id="PMC65318.1"/>
    </source>
</evidence>
<evidence type="ECO:0000256" key="2">
    <source>
        <dbReference type="ARBA" id="ARBA00022723"/>
    </source>
</evidence>
<sequence length="297" mass="29884">MIVVVGSINADLTVNVPRHPQPGETLLGNGGGITAGGKGANQAVAAARLGSPVAFVGAVGRDANAAPATALLADAGVDLTAVEPLDDVTGLAVITVAADGENTVLVISGANARVGREIVDKHADLIGRAEILLLQGEIPAAGCERAVEIAQAAGVRVVVNLAPVIPVDPAVLFAADPLVLNEHEAVLVARQLGLNDQVTATDLVRAGVHSVVITYGADGATIADEHGSTHIPAASVDPVDTVGAGDAFTGALCHKLREGELLIDAARYASRVGAFAVTRPGAQPSYPWPTDALPELP</sequence>
<dbReference type="CDD" id="cd01174">
    <property type="entry name" value="ribokinase"/>
    <property type="match status" value="1"/>
</dbReference>
<evidence type="ECO:0000313" key="12">
    <source>
        <dbReference type="Proteomes" id="UP000235836"/>
    </source>
</evidence>
<dbReference type="HAMAP" id="MF_01987">
    <property type="entry name" value="Ribokinase"/>
    <property type="match status" value="1"/>
</dbReference>
<dbReference type="PRINTS" id="PR00990">
    <property type="entry name" value="RIBOKINASE"/>
</dbReference>
<accession>A0A2N6T7P0</accession>
<keyword evidence="4 9" id="KW-0418">Kinase</keyword>
<dbReference type="GO" id="GO:0004747">
    <property type="term" value="F:ribokinase activity"/>
    <property type="evidence" value="ECO:0007669"/>
    <property type="project" value="UniProtKB-UniRule"/>
</dbReference>
<dbReference type="UniPathway" id="UPA00916">
    <property type="reaction ID" value="UER00889"/>
</dbReference>
<evidence type="ECO:0000256" key="4">
    <source>
        <dbReference type="ARBA" id="ARBA00022777"/>
    </source>
</evidence>
<feature type="binding site" evidence="9">
    <location>
        <position position="285"/>
    </location>
    <ligand>
        <name>K(+)</name>
        <dbReference type="ChEBI" id="CHEBI:29103"/>
    </ligand>
</feature>
<dbReference type="InterPro" id="IPR029056">
    <property type="entry name" value="Ribokinase-like"/>
</dbReference>
<evidence type="ECO:0000256" key="6">
    <source>
        <dbReference type="ARBA" id="ARBA00022842"/>
    </source>
</evidence>
<feature type="domain" description="Carbohydrate kinase PfkB" evidence="10">
    <location>
        <begin position="2"/>
        <end position="288"/>
    </location>
</feature>
<dbReference type="Proteomes" id="UP000235836">
    <property type="component" value="Unassembled WGS sequence"/>
</dbReference>
<feature type="binding site" evidence="9">
    <location>
        <begin position="245"/>
        <end position="246"/>
    </location>
    <ligand>
        <name>ATP</name>
        <dbReference type="ChEBI" id="CHEBI:30616"/>
    </ligand>
</feature>
<dbReference type="InterPro" id="IPR011877">
    <property type="entry name" value="Ribokinase"/>
</dbReference>
<dbReference type="GO" id="GO:0019303">
    <property type="term" value="P:D-ribose catabolic process"/>
    <property type="evidence" value="ECO:0007669"/>
    <property type="project" value="UniProtKB-UniRule"/>
</dbReference>
<feature type="binding site" evidence="9">
    <location>
        <position position="276"/>
    </location>
    <ligand>
        <name>K(+)</name>
        <dbReference type="ChEBI" id="CHEBI:29103"/>
    </ligand>
</feature>
<keyword evidence="6 9" id="KW-0460">Magnesium</keyword>
<keyword evidence="7 9" id="KW-0630">Potassium</keyword>
<keyword evidence="5 9" id="KW-0067">ATP-binding</keyword>
<dbReference type="AlphaFoldDB" id="A0A2N6T7P0"/>
<evidence type="ECO:0000259" key="10">
    <source>
        <dbReference type="Pfam" id="PF00294"/>
    </source>
</evidence>
<comment type="caution">
    <text evidence="9">Lacks conserved residue(s) required for the propagation of feature annotation.</text>
</comment>
<comment type="activity regulation">
    <text evidence="9">Activated by a monovalent cation that binds near, but not in, the active site. The most likely occupant of the site in vivo is potassium. Ion binding induces a conformational change that may alter substrate affinity.</text>
</comment>
<name>A0A2N6T7P0_9CORY</name>
<feature type="binding site" evidence="9">
    <location>
        <position position="181"/>
    </location>
    <ligand>
        <name>ATP</name>
        <dbReference type="ChEBI" id="CHEBI:30616"/>
    </ligand>
</feature>
<dbReference type="EMBL" id="PNHG01000001">
    <property type="protein sequence ID" value="PMC65318.1"/>
    <property type="molecule type" value="Genomic_DNA"/>
</dbReference>
<dbReference type="PANTHER" id="PTHR10584:SF166">
    <property type="entry name" value="RIBOKINASE"/>
    <property type="match status" value="1"/>
</dbReference>
<evidence type="ECO:0000256" key="1">
    <source>
        <dbReference type="ARBA" id="ARBA00022679"/>
    </source>
</evidence>
<feature type="binding site" evidence="9">
    <location>
        <begin position="214"/>
        <end position="219"/>
    </location>
    <ligand>
        <name>ATP</name>
        <dbReference type="ChEBI" id="CHEBI:30616"/>
    </ligand>
</feature>
<feature type="binding site" evidence="9">
    <location>
        <begin position="9"/>
        <end position="11"/>
    </location>
    <ligand>
        <name>substrate</name>
    </ligand>
</feature>
<keyword evidence="8 9" id="KW-0119">Carbohydrate metabolism</keyword>
<dbReference type="EC" id="2.7.1.15" evidence="9"/>